<name>A0ABR1V6V3_9PEZI</name>
<evidence type="ECO:0000256" key="2">
    <source>
        <dbReference type="SAM" id="SignalP"/>
    </source>
</evidence>
<dbReference type="EMBL" id="JAQQWN010000009">
    <property type="protein sequence ID" value="KAK8066928.1"/>
    <property type="molecule type" value="Genomic_DNA"/>
</dbReference>
<dbReference type="RefSeq" id="XP_066663681.1">
    <property type="nucleotide sequence ID" value="XM_066817989.1"/>
</dbReference>
<feature type="signal peptide" evidence="2">
    <location>
        <begin position="1"/>
        <end position="15"/>
    </location>
</feature>
<dbReference type="Proteomes" id="UP001433268">
    <property type="component" value="Unassembled WGS sequence"/>
</dbReference>
<feature type="region of interest" description="Disordered" evidence="1">
    <location>
        <begin position="23"/>
        <end position="43"/>
    </location>
</feature>
<keyword evidence="4" id="KW-1185">Reference proteome</keyword>
<gene>
    <name evidence="3" type="ORF">PG997_013675</name>
</gene>
<proteinExistence type="predicted"/>
<protein>
    <recommendedName>
        <fullName evidence="5">Secreted protein</fullName>
    </recommendedName>
</protein>
<organism evidence="3 4">
    <name type="scientific">Apiospora hydei</name>
    <dbReference type="NCBI Taxonomy" id="1337664"/>
    <lineage>
        <taxon>Eukaryota</taxon>
        <taxon>Fungi</taxon>
        <taxon>Dikarya</taxon>
        <taxon>Ascomycota</taxon>
        <taxon>Pezizomycotina</taxon>
        <taxon>Sordariomycetes</taxon>
        <taxon>Xylariomycetidae</taxon>
        <taxon>Amphisphaeriales</taxon>
        <taxon>Apiosporaceae</taxon>
        <taxon>Apiospora</taxon>
    </lineage>
</organism>
<comment type="caution">
    <text evidence="3">The sequence shown here is derived from an EMBL/GenBank/DDBJ whole genome shotgun (WGS) entry which is preliminary data.</text>
</comment>
<evidence type="ECO:0000256" key="1">
    <source>
        <dbReference type="SAM" id="MobiDB-lite"/>
    </source>
</evidence>
<sequence length="110" mass="11904">MASSALITGCSLTAAATTTGSYCPRTPAFSPDEGTANDDEGLPRIGSVPIYVMFGGSLPIRYHPIQRGYDNVTREPESHAYTVACWSEYGCGSRLIEHFYHDGIAPDRDD</sequence>
<keyword evidence="2" id="KW-0732">Signal</keyword>
<evidence type="ECO:0000313" key="3">
    <source>
        <dbReference type="EMBL" id="KAK8066928.1"/>
    </source>
</evidence>
<feature type="chain" id="PRO_5046459572" description="Secreted protein" evidence="2">
    <location>
        <begin position="16"/>
        <end position="110"/>
    </location>
</feature>
<accession>A0ABR1V6V3</accession>
<evidence type="ECO:0008006" key="5">
    <source>
        <dbReference type="Google" id="ProtNLM"/>
    </source>
</evidence>
<reference evidence="3 4" key="1">
    <citation type="submission" date="2023-01" db="EMBL/GenBank/DDBJ databases">
        <title>Analysis of 21 Apiospora genomes using comparative genomics revels a genus with tremendous synthesis potential of carbohydrate active enzymes and secondary metabolites.</title>
        <authorList>
            <person name="Sorensen T."/>
        </authorList>
    </citation>
    <scope>NUCLEOTIDE SEQUENCE [LARGE SCALE GENOMIC DNA]</scope>
    <source>
        <strain evidence="3 4">CBS 114990</strain>
    </source>
</reference>
<dbReference type="GeneID" id="92051049"/>
<evidence type="ECO:0000313" key="4">
    <source>
        <dbReference type="Proteomes" id="UP001433268"/>
    </source>
</evidence>